<reference evidence="6 7" key="1">
    <citation type="submission" date="2016-04" db="EMBL/GenBank/DDBJ databases">
        <title>Draft Genome Sequences of Staphylococcus capitis Strain H36, S. capitis Strain H65, S. cohnii Strain H62, S. hominis Strain H69, Mycobacterium iranicum Strain H39, Plantibacter sp. Strain H53, Pseudomonas oryzihabitans Strain H72, and Microbacterium sp. Strain H83, isolated from residential settings.</title>
        <authorList>
            <person name="Lymperopoulou D."/>
            <person name="Adams R.I."/>
            <person name="Lindow S."/>
            <person name="Coil D.A."/>
            <person name="Jospin G."/>
            <person name="Eisen J.A."/>
        </authorList>
    </citation>
    <scope>NUCLEOTIDE SEQUENCE [LARGE SCALE GENOMIC DNA]</scope>
    <source>
        <strain evidence="6 7">H72</strain>
    </source>
</reference>
<evidence type="ECO:0000313" key="6">
    <source>
        <dbReference type="EMBL" id="OAN26147.1"/>
    </source>
</evidence>
<protein>
    <submittedName>
        <fullName evidence="6">Uncharacterized protein</fullName>
    </submittedName>
</protein>
<dbReference type="PROSITE" id="PS01124">
    <property type="entry name" value="HTH_ARAC_FAMILY_2"/>
    <property type="match status" value="1"/>
</dbReference>
<evidence type="ECO:0000256" key="3">
    <source>
        <dbReference type="ARBA" id="ARBA00023125"/>
    </source>
</evidence>
<gene>
    <name evidence="6" type="ORF">A4V15_07055</name>
</gene>
<evidence type="ECO:0000256" key="2">
    <source>
        <dbReference type="ARBA" id="ARBA00023015"/>
    </source>
</evidence>
<evidence type="ECO:0000313" key="7">
    <source>
        <dbReference type="Proteomes" id="UP000078356"/>
    </source>
</evidence>
<dbReference type="GO" id="GO:0009893">
    <property type="term" value="P:positive regulation of metabolic process"/>
    <property type="evidence" value="ECO:0007669"/>
    <property type="project" value="UniProtKB-ARBA"/>
</dbReference>
<dbReference type="SMART" id="SM00342">
    <property type="entry name" value="HTH_ARAC"/>
    <property type="match status" value="1"/>
</dbReference>
<dbReference type="InterPro" id="IPR018060">
    <property type="entry name" value="HTH_AraC"/>
</dbReference>
<dbReference type="Gene3D" id="1.10.10.60">
    <property type="entry name" value="Homeodomain-like"/>
    <property type="match status" value="2"/>
</dbReference>
<evidence type="ECO:0000256" key="5">
    <source>
        <dbReference type="ARBA" id="ARBA00037345"/>
    </source>
</evidence>
<dbReference type="InterPro" id="IPR009057">
    <property type="entry name" value="Homeodomain-like_sf"/>
</dbReference>
<dbReference type="PRINTS" id="PR00032">
    <property type="entry name" value="HTHARAC"/>
</dbReference>
<organism evidence="6 7">
    <name type="scientific">Pseudomonas oryzihabitans</name>
    <dbReference type="NCBI Taxonomy" id="47885"/>
    <lineage>
        <taxon>Bacteria</taxon>
        <taxon>Pseudomonadati</taxon>
        <taxon>Pseudomonadota</taxon>
        <taxon>Gammaproteobacteria</taxon>
        <taxon>Pseudomonadales</taxon>
        <taxon>Pseudomonadaceae</taxon>
        <taxon>Pseudomonas</taxon>
    </lineage>
</organism>
<dbReference type="AlphaFoldDB" id="A0A178L983"/>
<comment type="function">
    <text evidence="5">Regulatory protein of the TOL plasmid xyl operons. XylS activates the xylXYZLTEGFJQKIH operon required for the degradation of toluene, m-xylene and p-xylene.</text>
</comment>
<comment type="caution">
    <text evidence="6">The sequence shown here is derived from an EMBL/GenBank/DDBJ whole genome shotgun (WGS) entry which is preliminary data.</text>
</comment>
<sequence length="192" mass="21407">MPSSYLPHARALDAETYQLVDLLKDALENACAVETRRLLEAGRELCGHLLQHYARPEGEPQARIALAPWQERKAKELLGKDQGDSSRLMVAEVAKSCSLSRSHFSRAFKKATGVSPQEWALACRIDKAKGLLVETDLSVAYVALECGFSDQSHFCRTFARLAGHTPRRWRSMRQDVMHDASDIPADTIRTAS</sequence>
<dbReference type="RefSeq" id="WP_017641383.1">
    <property type="nucleotide sequence ID" value="NZ_CP102428.1"/>
</dbReference>
<dbReference type="PANTHER" id="PTHR46796">
    <property type="entry name" value="HTH-TYPE TRANSCRIPTIONAL ACTIVATOR RHAS-RELATED"/>
    <property type="match status" value="1"/>
</dbReference>
<proteinExistence type="predicted"/>
<dbReference type="PROSITE" id="PS00041">
    <property type="entry name" value="HTH_ARAC_FAMILY_1"/>
    <property type="match status" value="1"/>
</dbReference>
<name>A0A178L983_9PSED</name>
<dbReference type="OrthoDB" id="110167at2"/>
<dbReference type="SUPFAM" id="SSF46689">
    <property type="entry name" value="Homeodomain-like"/>
    <property type="match status" value="2"/>
</dbReference>
<dbReference type="EMBL" id="LWCR01000045">
    <property type="protein sequence ID" value="OAN26147.1"/>
    <property type="molecule type" value="Genomic_DNA"/>
</dbReference>
<keyword evidence="4" id="KW-0804">Transcription</keyword>
<accession>A0A178L983</accession>
<evidence type="ECO:0000256" key="4">
    <source>
        <dbReference type="ARBA" id="ARBA00023163"/>
    </source>
</evidence>
<dbReference type="InterPro" id="IPR018062">
    <property type="entry name" value="HTH_AraC-typ_CS"/>
</dbReference>
<dbReference type="InterPro" id="IPR050204">
    <property type="entry name" value="AraC_XylS_family_regulators"/>
</dbReference>
<dbReference type="GO" id="GO:0005737">
    <property type="term" value="C:cytoplasm"/>
    <property type="evidence" value="ECO:0007669"/>
    <property type="project" value="UniProtKB-SubCell"/>
</dbReference>
<dbReference type="Proteomes" id="UP000078356">
    <property type="component" value="Unassembled WGS sequence"/>
</dbReference>
<dbReference type="GO" id="GO:0043565">
    <property type="term" value="F:sequence-specific DNA binding"/>
    <property type="evidence" value="ECO:0007669"/>
    <property type="project" value="InterPro"/>
</dbReference>
<dbReference type="Pfam" id="PF12833">
    <property type="entry name" value="HTH_18"/>
    <property type="match status" value="1"/>
</dbReference>
<dbReference type="InterPro" id="IPR020449">
    <property type="entry name" value="Tscrpt_reg_AraC-type_HTH"/>
</dbReference>
<dbReference type="PANTHER" id="PTHR46796:SF14">
    <property type="entry name" value="TRANSCRIPTIONAL REGULATORY PROTEIN"/>
    <property type="match status" value="1"/>
</dbReference>
<keyword evidence="2" id="KW-0805">Transcription regulation</keyword>
<evidence type="ECO:0000256" key="1">
    <source>
        <dbReference type="ARBA" id="ARBA00004496"/>
    </source>
</evidence>
<comment type="subcellular location">
    <subcellularLocation>
        <location evidence="1">Cytoplasm</location>
    </subcellularLocation>
</comment>
<keyword evidence="3" id="KW-0238">DNA-binding</keyword>
<dbReference type="GO" id="GO:0003700">
    <property type="term" value="F:DNA-binding transcription factor activity"/>
    <property type="evidence" value="ECO:0007669"/>
    <property type="project" value="InterPro"/>
</dbReference>